<keyword evidence="2" id="KW-0472">Membrane</keyword>
<dbReference type="EMBL" id="JAZHXI010000016">
    <property type="protein sequence ID" value="KAL2062577.1"/>
    <property type="molecule type" value="Genomic_DNA"/>
</dbReference>
<name>A0ABR4BYS8_9HELO</name>
<feature type="compositionally biased region" description="Basic residues" evidence="1">
    <location>
        <begin position="127"/>
        <end position="142"/>
    </location>
</feature>
<keyword evidence="2" id="KW-1133">Transmembrane helix</keyword>
<keyword evidence="2" id="KW-0812">Transmembrane</keyword>
<evidence type="ECO:0000313" key="3">
    <source>
        <dbReference type="EMBL" id="KAL2062577.1"/>
    </source>
</evidence>
<feature type="transmembrane region" description="Helical" evidence="2">
    <location>
        <begin position="192"/>
        <end position="212"/>
    </location>
</feature>
<sequence>MAAAVKYNDYPTPPPSSSPQYKDNSHQGRPAQETYFQQPTTTTYSRPASPNRWDTQLANRYANTQVVLTQQPEHDYLPAQEPDPRLPKVQQYPQAHQVQGSNSDYYTRPASPLPQKARPQAQLYTPPRRRSFSPPKGNRHSPRPIYFSPTNQPPSPYNASRPSPRPGFVQRMLARIERWIRSCMRWCKRNPITAGLLTFIPVLAGAGVVRVVKSLGIGNMFKKMGAGQTKKGEAKKEWGWGMDQFASFGGSKGGPLEGILKILQMGINHYCRLTPSSVPRLASIILELYFLEVKK</sequence>
<feature type="compositionally biased region" description="Polar residues" evidence="1">
    <location>
        <begin position="91"/>
        <end position="105"/>
    </location>
</feature>
<protein>
    <submittedName>
        <fullName evidence="3">Uncharacterized protein</fullName>
    </submittedName>
</protein>
<feature type="region of interest" description="Disordered" evidence="1">
    <location>
        <begin position="1"/>
        <end position="58"/>
    </location>
</feature>
<evidence type="ECO:0000313" key="4">
    <source>
        <dbReference type="Proteomes" id="UP001595075"/>
    </source>
</evidence>
<proteinExistence type="predicted"/>
<keyword evidence="4" id="KW-1185">Reference proteome</keyword>
<dbReference type="Proteomes" id="UP001595075">
    <property type="component" value="Unassembled WGS sequence"/>
</dbReference>
<accession>A0ABR4BYS8</accession>
<reference evidence="3 4" key="1">
    <citation type="journal article" date="2024" name="Commun. Biol.">
        <title>Comparative genomic analysis of thermophilic fungi reveals convergent evolutionary adaptations and gene losses.</title>
        <authorList>
            <person name="Steindorff A.S."/>
            <person name="Aguilar-Pontes M.V."/>
            <person name="Robinson A.J."/>
            <person name="Andreopoulos B."/>
            <person name="LaButti K."/>
            <person name="Kuo A."/>
            <person name="Mondo S."/>
            <person name="Riley R."/>
            <person name="Otillar R."/>
            <person name="Haridas S."/>
            <person name="Lipzen A."/>
            <person name="Grimwood J."/>
            <person name="Schmutz J."/>
            <person name="Clum A."/>
            <person name="Reid I.D."/>
            <person name="Moisan M.C."/>
            <person name="Butler G."/>
            <person name="Nguyen T.T.M."/>
            <person name="Dewar K."/>
            <person name="Conant G."/>
            <person name="Drula E."/>
            <person name="Henrissat B."/>
            <person name="Hansel C."/>
            <person name="Singer S."/>
            <person name="Hutchinson M.I."/>
            <person name="de Vries R.P."/>
            <person name="Natvig D.O."/>
            <person name="Powell A.J."/>
            <person name="Tsang A."/>
            <person name="Grigoriev I.V."/>
        </authorList>
    </citation>
    <scope>NUCLEOTIDE SEQUENCE [LARGE SCALE GENOMIC DNA]</scope>
    <source>
        <strain evidence="3 4">CBS 494.80</strain>
    </source>
</reference>
<feature type="compositionally biased region" description="Polar residues" evidence="1">
    <location>
        <begin position="34"/>
        <end position="58"/>
    </location>
</feature>
<feature type="region of interest" description="Disordered" evidence="1">
    <location>
        <begin position="76"/>
        <end position="165"/>
    </location>
</feature>
<evidence type="ECO:0000256" key="2">
    <source>
        <dbReference type="SAM" id="Phobius"/>
    </source>
</evidence>
<organism evidence="3 4">
    <name type="scientific">Oculimacula yallundae</name>
    <dbReference type="NCBI Taxonomy" id="86028"/>
    <lineage>
        <taxon>Eukaryota</taxon>
        <taxon>Fungi</taxon>
        <taxon>Dikarya</taxon>
        <taxon>Ascomycota</taxon>
        <taxon>Pezizomycotina</taxon>
        <taxon>Leotiomycetes</taxon>
        <taxon>Helotiales</taxon>
        <taxon>Ploettnerulaceae</taxon>
        <taxon>Oculimacula</taxon>
    </lineage>
</organism>
<feature type="compositionally biased region" description="Basic and acidic residues" evidence="1">
    <location>
        <begin position="76"/>
        <end position="86"/>
    </location>
</feature>
<evidence type="ECO:0000256" key="1">
    <source>
        <dbReference type="SAM" id="MobiDB-lite"/>
    </source>
</evidence>
<gene>
    <name evidence="3" type="ORF">VTL71DRAFT_5649</name>
</gene>
<comment type="caution">
    <text evidence="3">The sequence shown here is derived from an EMBL/GenBank/DDBJ whole genome shotgun (WGS) entry which is preliminary data.</text>
</comment>